<evidence type="ECO:0000256" key="5">
    <source>
        <dbReference type="ARBA" id="ARBA00022989"/>
    </source>
</evidence>
<comment type="subcellular location">
    <subcellularLocation>
        <location evidence="1 7">Cell membrane</location>
        <topology evidence="1 7">Multi-pass membrane protein</topology>
    </subcellularLocation>
</comment>
<keyword evidence="5 7" id="KW-1133">Transmembrane helix</keyword>
<feature type="transmembrane region" description="Helical" evidence="7">
    <location>
        <begin position="26"/>
        <end position="53"/>
    </location>
</feature>
<proteinExistence type="inferred from homology"/>
<dbReference type="PANTHER" id="PTHR43227">
    <property type="entry name" value="BLL4140 PROTEIN"/>
    <property type="match status" value="1"/>
</dbReference>
<dbReference type="CDD" id="cd06261">
    <property type="entry name" value="TM_PBP2"/>
    <property type="match status" value="1"/>
</dbReference>
<dbReference type="PANTHER" id="PTHR43227:SF11">
    <property type="entry name" value="BLL4140 PROTEIN"/>
    <property type="match status" value="1"/>
</dbReference>
<evidence type="ECO:0000313" key="9">
    <source>
        <dbReference type="EMBL" id="RSU01986.1"/>
    </source>
</evidence>
<dbReference type="SUPFAM" id="SSF161098">
    <property type="entry name" value="MetI-like"/>
    <property type="match status" value="1"/>
</dbReference>
<feature type="transmembrane region" description="Helical" evidence="7">
    <location>
        <begin position="85"/>
        <end position="111"/>
    </location>
</feature>
<feature type="transmembrane region" description="Helical" evidence="7">
    <location>
        <begin position="226"/>
        <end position="247"/>
    </location>
</feature>
<evidence type="ECO:0000256" key="6">
    <source>
        <dbReference type="ARBA" id="ARBA00023136"/>
    </source>
</evidence>
<evidence type="ECO:0000256" key="7">
    <source>
        <dbReference type="RuleBase" id="RU363032"/>
    </source>
</evidence>
<dbReference type="GO" id="GO:0005886">
    <property type="term" value="C:plasma membrane"/>
    <property type="evidence" value="ECO:0007669"/>
    <property type="project" value="UniProtKB-SubCell"/>
</dbReference>
<keyword evidence="6 7" id="KW-0472">Membrane</keyword>
<evidence type="ECO:0000256" key="4">
    <source>
        <dbReference type="ARBA" id="ARBA00022692"/>
    </source>
</evidence>
<reference evidence="9 10" key="1">
    <citation type="submission" date="2017-05" db="EMBL/GenBank/DDBJ databases">
        <title>Vagococcus spp. assemblies.</title>
        <authorList>
            <person name="Gulvik C.A."/>
        </authorList>
    </citation>
    <scope>NUCLEOTIDE SEQUENCE [LARGE SCALE GENOMIC DNA]</scope>
    <source>
        <strain evidence="9 10">CCUG 41755</strain>
    </source>
</reference>
<dbReference type="InterPro" id="IPR050809">
    <property type="entry name" value="UgpAE/MalFG_permease"/>
</dbReference>
<comment type="caution">
    <text evidence="9">The sequence shown here is derived from an EMBL/GenBank/DDBJ whole genome shotgun (WGS) entry which is preliminary data.</text>
</comment>
<evidence type="ECO:0000256" key="3">
    <source>
        <dbReference type="ARBA" id="ARBA00022475"/>
    </source>
</evidence>
<name>A0A430A5D4_9ENTE</name>
<dbReference type="InterPro" id="IPR035906">
    <property type="entry name" value="MetI-like_sf"/>
</dbReference>
<sequence>MKKLLSQSEKSTKKSVKKRNRKTESYYHLMLLPGMILLFIFHIVPMFGIVMAFQDYIPAKGIFGSDWVGLEHFRYMFQLPDSKQIFLNTIIIAVGKLLLGMIVPIFFALLLNEAKLTWFKKTVQTIVYLPNFLSWVVLGTVISMIFSYDGMFNNLLSALGLERIMFLASNTWFRPLLIVTDVWKGYGYGTIIYLAALTAINPALYESAAMDGANRWKQMLNITLPAILPTIVLLATLNLGNVLNAGFDQVFNLYNPIVYQTGDIIDTFVYRMGLVDMQYSFAAAVGLLKSVISFGLIVLSYKMADKFAGYRIF</sequence>
<feature type="domain" description="ABC transmembrane type-1" evidence="8">
    <location>
        <begin position="86"/>
        <end position="300"/>
    </location>
</feature>
<evidence type="ECO:0000256" key="1">
    <source>
        <dbReference type="ARBA" id="ARBA00004651"/>
    </source>
</evidence>
<dbReference type="Pfam" id="PF00528">
    <property type="entry name" value="BPD_transp_1"/>
    <property type="match status" value="1"/>
</dbReference>
<dbReference type="PROSITE" id="PS50928">
    <property type="entry name" value="ABC_TM1"/>
    <property type="match status" value="1"/>
</dbReference>
<feature type="transmembrane region" description="Helical" evidence="7">
    <location>
        <begin position="279"/>
        <end position="301"/>
    </location>
</feature>
<dbReference type="OrthoDB" id="9785836at2"/>
<keyword evidence="4 7" id="KW-0812">Transmembrane</keyword>
<keyword evidence="10" id="KW-1185">Reference proteome</keyword>
<dbReference type="AlphaFoldDB" id="A0A430A5D4"/>
<accession>A0A430A5D4</accession>
<dbReference type="RefSeq" id="WP_126832421.1">
    <property type="nucleotide sequence ID" value="NZ_CBCRYB010000005.1"/>
</dbReference>
<evidence type="ECO:0000313" key="10">
    <source>
        <dbReference type="Proteomes" id="UP000287101"/>
    </source>
</evidence>
<dbReference type="EMBL" id="NGJY01000004">
    <property type="protein sequence ID" value="RSU01986.1"/>
    <property type="molecule type" value="Genomic_DNA"/>
</dbReference>
<dbReference type="Proteomes" id="UP000287101">
    <property type="component" value="Unassembled WGS sequence"/>
</dbReference>
<feature type="transmembrane region" description="Helical" evidence="7">
    <location>
        <begin position="185"/>
        <end position="205"/>
    </location>
</feature>
<evidence type="ECO:0000256" key="2">
    <source>
        <dbReference type="ARBA" id="ARBA00022448"/>
    </source>
</evidence>
<dbReference type="InterPro" id="IPR000515">
    <property type="entry name" value="MetI-like"/>
</dbReference>
<dbReference type="GO" id="GO:0055085">
    <property type="term" value="P:transmembrane transport"/>
    <property type="evidence" value="ECO:0007669"/>
    <property type="project" value="InterPro"/>
</dbReference>
<protein>
    <submittedName>
        <fullName evidence="9">Protein lplB</fullName>
    </submittedName>
</protein>
<dbReference type="Gene3D" id="1.10.3720.10">
    <property type="entry name" value="MetI-like"/>
    <property type="match status" value="1"/>
</dbReference>
<keyword evidence="2 7" id="KW-0813">Transport</keyword>
<comment type="similarity">
    <text evidence="7">Belongs to the binding-protein-dependent transport system permease family.</text>
</comment>
<evidence type="ECO:0000259" key="8">
    <source>
        <dbReference type="PROSITE" id="PS50928"/>
    </source>
</evidence>
<gene>
    <name evidence="9" type="ORF">CBF31_09490</name>
</gene>
<feature type="transmembrane region" description="Helical" evidence="7">
    <location>
        <begin position="123"/>
        <end position="146"/>
    </location>
</feature>
<keyword evidence="3" id="KW-1003">Cell membrane</keyword>
<organism evidence="9 10">
    <name type="scientific">Vagococcus fessus</name>
    <dbReference type="NCBI Taxonomy" id="120370"/>
    <lineage>
        <taxon>Bacteria</taxon>
        <taxon>Bacillati</taxon>
        <taxon>Bacillota</taxon>
        <taxon>Bacilli</taxon>
        <taxon>Lactobacillales</taxon>
        <taxon>Enterococcaceae</taxon>
        <taxon>Vagococcus</taxon>
    </lineage>
</organism>